<dbReference type="Proteomes" id="UP000256645">
    <property type="component" value="Unassembled WGS sequence"/>
</dbReference>
<dbReference type="STRING" id="1849047.A0A3D8RTN2"/>
<accession>A0A3D8RTN2</accession>
<evidence type="ECO:0000259" key="1">
    <source>
        <dbReference type="Pfam" id="PF13622"/>
    </source>
</evidence>
<comment type="caution">
    <text evidence="3">The sequence shown here is derived from an EMBL/GenBank/DDBJ whole genome shotgun (WGS) entry which is preliminary data.</text>
</comment>
<evidence type="ECO:0008006" key="5">
    <source>
        <dbReference type="Google" id="ProtNLM"/>
    </source>
</evidence>
<dbReference type="AlphaFoldDB" id="A0A3D8RTN2"/>
<evidence type="ECO:0000259" key="2">
    <source>
        <dbReference type="Pfam" id="PF20789"/>
    </source>
</evidence>
<name>A0A3D8RTN2_9HELO</name>
<protein>
    <recommendedName>
        <fullName evidence="5">Thioesterase family protein</fullName>
    </recommendedName>
</protein>
<feature type="domain" description="Acyl-CoA thioesterase-like C-terminal" evidence="2">
    <location>
        <begin position="166"/>
        <end position="308"/>
    </location>
</feature>
<keyword evidence="4" id="KW-1185">Reference proteome</keyword>
<dbReference type="InterPro" id="IPR029069">
    <property type="entry name" value="HotDog_dom_sf"/>
</dbReference>
<dbReference type="Gene3D" id="2.40.160.210">
    <property type="entry name" value="Acyl-CoA thioesterase, double hotdog domain"/>
    <property type="match status" value="1"/>
</dbReference>
<dbReference type="InterPro" id="IPR042171">
    <property type="entry name" value="Acyl-CoA_hotdog"/>
</dbReference>
<dbReference type="InterPro" id="IPR052389">
    <property type="entry name" value="Sec_Metab_Biosynth-Assoc"/>
</dbReference>
<evidence type="ECO:0000313" key="4">
    <source>
        <dbReference type="Proteomes" id="UP000256645"/>
    </source>
</evidence>
<dbReference type="SUPFAM" id="SSF54637">
    <property type="entry name" value="Thioesterase/thiol ester dehydrase-isomerase"/>
    <property type="match status" value="2"/>
</dbReference>
<feature type="domain" description="Acyl-CoA thioesterase-like N-terminal HotDog" evidence="1">
    <location>
        <begin position="29"/>
        <end position="120"/>
    </location>
</feature>
<dbReference type="PANTHER" id="PTHR38110">
    <property type="entry name" value="CHROMOSOME 23, WHOLE GENOME SHOTGUN SEQUENCE"/>
    <property type="match status" value="1"/>
</dbReference>
<dbReference type="InterPro" id="IPR049450">
    <property type="entry name" value="ACOT8-like_C"/>
</dbReference>
<evidence type="ECO:0000313" key="3">
    <source>
        <dbReference type="EMBL" id="RDW77316.1"/>
    </source>
</evidence>
<dbReference type="PANTHER" id="PTHR38110:SF1">
    <property type="entry name" value="THIOESTERASE DOMAIN-CONTAINING PROTEIN"/>
    <property type="match status" value="1"/>
</dbReference>
<dbReference type="EMBL" id="PDLM01000005">
    <property type="protein sequence ID" value="RDW77316.1"/>
    <property type="molecule type" value="Genomic_DNA"/>
</dbReference>
<organism evidence="3 4">
    <name type="scientific">Coleophoma cylindrospora</name>
    <dbReference type="NCBI Taxonomy" id="1849047"/>
    <lineage>
        <taxon>Eukaryota</taxon>
        <taxon>Fungi</taxon>
        <taxon>Dikarya</taxon>
        <taxon>Ascomycota</taxon>
        <taxon>Pezizomycotina</taxon>
        <taxon>Leotiomycetes</taxon>
        <taxon>Helotiales</taxon>
        <taxon>Dermateaceae</taxon>
        <taxon>Coleophoma</taxon>
    </lineage>
</organism>
<dbReference type="Pfam" id="PF20789">
    <property type="entry name" value="4HBT_3C"/>
    <property type="match status" value="1"/>
</dbReference>
<sequence>MASPTSTTFAEATSLQKTSSHTYEANFYDDWCIGSVPHGGYVTAVFLRVAAAHFNGTLSAQKQPHTITLHLDFLRRTQAGPALFTVQDTKLGRQTSIIHISLSQGPESERREEVVGYITNSNMATEAGISSSVAYVPSPEPLPVTLALLAADKDENWTRQAAMPFAGFRRATQKTEFYIPRKGQMKERSTADEWIRMATGEKWTNATLGYVSDTWPMPVEAFLVHENNPYDVVSTTTVEPKGPPPAKFWYPTLLLNLDIKKSLPEEGVEWLYVRVAAKQIRNGRMDLEIVILDEEGDLVALSHHVSLVLPASRNLATRRVGESKI</sequence>
<dbReference type="OrthoDB" id="2532955at2759"/>
<dbReference type="Pfam" id="PF13622">
    <property type="entry name" value="4HBT_3"/>
    <property type="match status" value="1"/>
</dbReference>
<reference evidence="3 4" key="1">
    <citation type="journal article" date="2018" name="IMA Fungus">
        <title>IMA Genome-F 9: Draft genome sequence of Annulohypoxylon stygium, Aspergillus mulundensis, Berkeleyomyces basicola (syn. Thielaviopsis basicola), Ceratocystis smalleyi, two Cercospora beticola strains, Coleophoma cylindrospora, Fusarium fracticaudum, Phialophora cf. hyalina, and Morchella septimelata.</title>
        <authorList>
            <person name="Wingfield B.D."/>
            <person name="Bills G.F."/>
            <person name="Dong Y."/>
            <person name="Huang W."/>
            <person name="Nel W.J."/>
            <person name="Swalarsk-Parry B.S."/>
            <person name="Vaghefi N."/>
            <person name="Wilken P.M."/>
            <person name="An Z."/>
            <person name="de Beer Z.W."/>
            <person name="De Vos L."/>
            <person name="Chen L."/>
            <person name="Duong T.A."/>
            <person name="Gao Y."/>
            <person name="Hammerbacher A."/>
            <person name="Kikkert J.R."/>
            <person name="Li Y."/>
            <person name="Li H."/>
            <person name="Li K."/>
            <person name="Li Q."/>
            <person name="Liu X."/>
            <person name="Ma X."/>
            <person name="Naidoo K."/>
            <person name="Pethybridge S.J."/>
            <person name="Sun J."/>
            <person name="Steenkamp E.T."/>
            <person name="van der Nest M.A."/>
            <person name="van Wyk S."/>
            <person name="Wingfield M.J."/>
            <person name="Xiong C."/>
            <person name="Yue Q."/>
            <person name="Zhang X."/>
        </authorList>
    </citation>
    <scope>NUCLEOTIDE SEQUENCE [LARGE SCALE GENOMIC DNA]</scope>
    <source>
        <strain evidence="3 4">BP6252</strain>
    </source>
</reference>
<dbReference type="InterPro" id="IPR049449">
    <property type="entry name" value="TesB_ACOT8-like_N"/>
</dbReference>
<gene>
    <name evidence="3" type="ORF">BP6252_05369</name>
</gene>
<proteinExistence type="predicted"/>